<dbReference type="SMART" id="SM00937">
    <property type="entry name" value="PCRF"/>
    <property type="match status" value="1"/>
</dbReference>
<dbReference type="PATRIC" id="fig|1619100.3.peg.361"/>
<keyword evidence="4" id="KW-0648">Protein biosynthesis</keyword>
<feature type="domain" description="Prokaryotic-type class I peptide chain release factors" evidence="7">
    <location>
        <begin position="235"/>
        <end position="251"/>
    </location>
</feature>
<comment type="caution">
    <text evidence="8">The sequence shown here is derived from an EMBL/GenBank/DDBJ whole genome shotgun (WGS) entry which is preliminary data.</text>
</comment>
<feature type="compositionally biased region" description="Basic and acidic residues" evidence="6">
    <location>
        <begin position="288"/>
        <end position="298"/>
    </location>
</feature>
<organism evidence="8 9">
    <name type="scientific">candidate division WS6 bacterium GW2011_GWF2_39_15</name>
    <dbReference type="NCBI Taxonomy" id="1619100"/>
    <lineage>
        <taxon>Bacteria</taxon>
        <taxon>Candidatus Dojkabacteria</taxon>
    </lineage>
</organism>
<dbReference type="PROSITE" id="PS00745">
    <property type="entry name" value="RF_PROK_I"/>
    <property type="match status" value="1"/>
</dbReference>
<evidence type="ECO:0000256" key="5">
    <source>
        <dbReference type="SAM" id="Coils"/>
    </source>
</evidence>
<dbReference type="GO" id="GO:0003747">
    <property type="term" value="F:translation release factor activity"/>
    <property type="evidence" value="ECO:0007669"/>
    <property type="project" value="InterPro"/>
</dbReference>
<evidence type="ECO:0000313" key="9">
    <source>
        <dbReference type="Proteomes" id="UP000034799"/>
    </source>
</evidence>
<comment type="function">
    <text evidence="1">Peptide chain release factor 1 directs the termination of translation in response to the peptide chain termination codons UAG and UAA.</text>
</comment>
<dbReference type="NCBIfam" id="NF001859">
    <property type="entry name" value="PRK00591.1"/>
    <property type="match status" value="1"/>
</dbReference>
<keyword evidence="3" id="KW-0488">Methylation</keyword>
<dbReference type="FunFam" id="3.30.160.20:FF:000004">
    <property type="entry name" value="Peptide chain release factor 1"/>
    <property type="match status" value="1"/>
</dbReference>
<evidence type="ECO:0000259" key="7">
    <source>
        <dbReference type="PROSITE" id="PS00745"/>
    </source>
</evidence>
<dbReference type="InterPro" id="IPR045853">
    <property type="entry name" value="Pep_chain_release_fac_I_sf"/>
</dbReference>
<evidence type="ECO:0000256" key="3">
    <source>
        <dbReference type="ARBA" id="ARBA00022481"/>
    </source>
</evidence>
<dbReference type="PANTHER" id="PTHR43804:SF7">
    <property type="entry name" value="LD18447P"/>
    <property type="match status" value="1"/>
</dbReference>
<dbReference type="STRING" id="1619100.UT34_C0001G0356"/>
<keyword evidence="5" id="KW-0175">Coiled coil</keyword>
<dbReference type="Pfam" id="PF00472">
    <property type="entry name" value="RF-1"/>
    <property type="match status" value="1"/>
</dbReference>
<dbReference type="InterPro" id="IPR000352">
    <property type="entry name" value="Pep_chain_release_fac_I"/>
</dbReference>
<dbReference type="Gene3D" id="3.30.160.20">
    <property type="match status" value="1"/>
</dbReference>
<protein>
    <submittedName>
        <fullName evidence="8">Peptide chain release factor 1</fullName>
    </submittedName>
</protein>
<dbReference type="EMBL" id="LBWK01000001">
    <property type="protein sequence ID" value="KKR06316.1"/>
    <property type="molecule type" value="Genomic_DNA"/>
</dbReference>
<sequence>MDITTIEKELDLNGIRNRKEELEKSMSNLTSLPNGTISQIAAELTYYSQLYTQTLSLSKKIESYKEAVEIIKQGESNELYELALNDKSTLEPQIEEEYNNRLALEIEHELGDPDDNRSVLLEIRAGAGGEEAALFAGDLFKMYSQYGKNKGWAIEIVDSSISENGGFKEVIAHIKGSNAYKALKYESGVHRVQRVPITEASGRIHTSTASVAIMPEAKEIDIQIDPQDLRIDVMRATGAGGQNVNRTDSAVRITHIPSGIVVSCQETKHQDQNKEKAMALLRSRLYDKKKQEEDEKRSQLRSSQIGSSMRAEKIRTYNFPQTRITDHRIKKSWFNVDAVLAGDIDEMLSDITKELQKLELEKRLEEKNV</sequence>
<dbReference type="FunFam" id="3.30.70.1660:FF:000002">
    <property type="entry name" value="Peptide chain release factor 1"/>
    <property type="match status" value="1"/>
</dbReference>
<reference evidence="8 9" key="1">
    <citation type="journal article" date="2015" name="Nature">
        <title>rRNA introns, odd ribosomes, and small enigmatic genomes across a large radiation of phyla.</title>
        <authorList>
            <person name="Brown C.T."/>
            <person name="Hug L.A."/>
            <person name="Thomas B.C."/>
            <person name="Sharon I."/>
            <person name="Castelle C.J."/>
            <person name="Singh A."/>
            <person name="Wilkins M.J."/>
            <person name="Williams K.H."/>
            <person name="Banfield J.F."/>
        </authorList>
    </citation>
    <scope>NUCLEOTIDE SEQUENCE [LARGE SCALE GENOMIC DNA]</scope>
</reference>
<evidence type="ECO:0000256" key="4">
    <source>
        <dbReference type="ARBA" id="ARBA00022917"/>
    </source>
</evidence>
<feature type="region of interest" description="Disordered" evidence="6">
    <location>
        <begin position="288"/>
        <end position="307"/>
    </location>
</feature>
<evidence type="ECO:0000256" key="1">
    <source>
        <dbReference type="ARBA" id="ARBA00002986"/>
    </source>
</evidence>
<accession>A0A0G0N0F7</accession>
<dbReference type="InterPro" id="IPR005139">
    <property type="entry name" value="PCRF"/>
</dbReference>
<dbReference type="Gene3D" id="3.30.70.1660">
    <property type="match status" value="1"/>
</dbReference>
<name>A0A0G0N0F7_9BACT</name>
<evidence type="ECO:0000256" key="6">
    <source>
        <dbReference type="SAM" id="MobiDB-lite"/>
    </source>
</evidence>
<dbReference type="Proteomes" id="UP000034799">
    <property type="component" value="Unassembled WGS sequence"/>
</dbReference>
<dbReference type="InterPro" id="IPR050057">
    <property type="entry name" value="Prokaryotic/Mito_RF"/>
</dbReference>
<dbReference type="SUPFAM" id="SSF75620">
    <property type="entry name" value="Release factor"/>
    <property type="match status" value="1"/>
</dbReference>
<dbReference type="GO" id="GO:0005737">
    <property type="term" value="C:cytoplasm"/>
    <property type="evidence" value="ECO:0007669"/>
    <property type="project" value="UniProtKB-ARBA"/>
</dbReference>
<feature type="coiled-coil region" evidence="5">
    <location>
        <begin position="341"/>
        <end position="368"/>
    </location>
</feature>
<gene>
    <name evidence="8" type="ORF">UT34_C0001G0356</name>
</gene>
<evidence type="ECO:0000256" key="2">
    <source>
        <dbReference type="ARBA" id="ARBA00010835"/>
    </source>
</evidence>
<dbReference type="Pfam" id="PF03462">
    <property type="entry name" value="PCRF"/>
    <property type="match status" value="1"/>
</dbReference>
<dbReference type="PANTHER" id="PTHR43804">
    <property type="entry name" value="LD18447P"/>
    <property type="match status" value="1"/>
</dbReference>
<evidence type="ECO:0000313" key="8">
    <source>
        <dbReference type="EMBL" id="KKR06316.1"/>
    </source>
</evidence>
<proteinExistence type="inferred from homology"/>
<comment type="similarity">
    <text evidence="2">Belongs to the prokaryotic/mitochondrial release factor family.</text>
</comment>
<dbReference type="AlphaFoldDB" id="A0A0G0N0F7"/>